<keyword evidence="2" id="KW-1185">Reference proteome</keyword>
<accession>A0A9W9ZT09</accession>
<evidence type="ECO:0000313" key="2">
    <source>
        <dbReference type="Proteomes" id="UP001163046"/>
    </source>
</evidence>
<gene>
    <name evidence="1" type="ORF">OS493_004300</name>
</gene>
<dbReference type="OrthoDB" id="2415303at2759"/>
<dbReference type="Gene3D" id="3.30.40.220">
    <property type="match status" value="1"/>
</dbReference>
<dbReference type="AlphaFoldDB" id="A0A9W9ZT09"/>
<dbReference type="Gene3D" id="3.40.50.300">
    <property type="entry name" value="P-loop containing nucleotide triphosphate hydrolases"/>
    <property type="match status" value="1"/>
</dbReference>
<dbReference type="EMBL" id="MU825874">
    <property type="protein sequence ID" value="KAJ7387316.1"/>
    <property type="molecule type" value="Genomic_DNA"/>
</dbReference>
<evidence type="ECO:0008006" key="3">
    <source>
        <dbReference type="Google" id="ProtNLM"/>
    </source>
</evidence>
<name>A0A9W9ZT09_9CNID</name>
<comment type="caution">
    <text evidence="1">The sequence shown here is derived from an EMBL/GenBank/DDBJ whole genome shotgun (WGS) entry which is preliminary data.</text>
</comment>
<proteinExistence type="predicted"/>
<reference evidence="1" key="1">
    <citation type="submission" date="2023-01" db="EMBL/GenBank/DDBJ databases">
        <title>Genome assembly of the deep-sea coral Lophelia pertusa.</title>
        <authorList>
            <person name="Herrera S."/>
            <person name="Cordes E."/>
        </authorList>
    </citation>
    <scope>NUCLEOTIDE SEQUENCE</scope>
    <source>
        <strain evidence="1">USNM1676648</strain>
        <tissue evidence="1">Polyp</tissue>
    </source>
</reference>
<sequence>MRGRGVKAQTYHSFFRWSGQKEWTPERMGQKFVPRVIIWDEVCTVPVKILQVFLEWLKQRGVQVICCGDHGQPPPISGISPHGWLRLKASYYEEVKEDYRAKDEDLKALKRCIRFQSDKVQCQLMRRALPVCQGWDRFVERWRPGDLILASRTKPPKGKKKTDNWHLGYALTVHSSQGLTISSPQKVWIVDDFFQWSNLVYLAVSRVEYMSQLERVVCPPELGSEVRQPISEQQIRKNIQKKLVSYKHQDRDKGREGFNLKVDYVLQLSEEQKNRCAACNIEMLWNYEPKDTQQFSVDSLDNSKGHCKGNVRLTCLECNRKRGAAVLNEPVPDYGTEFDAILSLPDGCY</sequence>
<dbReference type="InterPro" id="IPR027417">
    <property type="entry name" value="P-loop_NTPase"/>
</dbReference>
<dbReference type="Proteomes" id="UP001163046">
    <property type="component" value="Unassembled WGS sequence"/>
</dbReference>
<evidence type="ECO:0000313" key="1">
    <source>
        <dbReference type="EMBL" id="KAJ7387316.1"/>
    </source>
</evidence>
<organism evidence="1 2">
    <name type="scientific">Desmophyllum pertusum</name>
    <dbReference type="NCBI Taxonomy" id="174260"/>
    <lineage>
        <taxon>Eukaryota</taxon>
        <taxon>Metazoa</taxon>
        <taxon>Cnidaria</taxon>
        <taxon>Anthozoa</taxon>
        <taxon>Hexacorallia</taxon>
        <taxon>Scleractinia</taxon>
        <taxon>Caryophylliina</taxon>
        <taxon>Caryophylliidae</taxon>
        <taxon>Desmophyllum</taxon>
    </lineage>
</organism>
<protein>
    <recommendedName>
        <fullName evidence="3">UvrD-like helicase C-terminal domain-containing protein</fullName>
    </recommendedName>
</protein>
<dbReference type="SUPFAM" id="SSF52540">
    <property type="entry name" value="P-loop containing nucleoside triphosphate hydrolases"/>
    <property type="match status" value="1"/>
</dbReference>